<evidence type="ECO:0000256" key="1">
    <source>
        <dbReference type="SAM" id="Phobius"/>
    </source>
</evidence>
<dbReference type="Proteomes" id="UP000606499">
    <property type="component" value="Unassembled WGS sequence"/>
</dbReference>
<proteinExistence type="predicted"/>
<reference evidence="2" key="1">
    <citation type="submission" date="2020-08" db="EMBL/GenBank/DDBJ databases">
        <title>Genome public.</title>
        <authorList>
            <person name="Liu C."/>
            <person name="Sun Q."/>
        </authorList>
    </citation>
    <scope>NUCLEOTIDE SEQUENCE</scope>
    <source>
        <strain evidence="2">NSJ-28</strain>
    </source>
</reference>
<name>A0A923LWK0_9FIRM</name>
<dbReference type="RefSeq" id="WP_054326371.1">
    <property type="nucleotide sequence ID" value="NZ_JACOPL010000006.1"/>
</dbReference>
<feature type="transmembrane region" description="Helical" evidence="1">
    <location>
        <begin position="12"/>
        <end position="31"/>
    </location>
</feature>
<dbReference type="AlphaFoldDB" id="A0A923LWK0"/>
<evidence type="ECO:0000313" key="3">
    <source>
        <dbReference type="Proteomes" id="UP000606499"/>
    </source>
</evidence>
<keyword evidence="3" id="KW-1185">Reference proteome</keyword>
<keyword evidence="1" id="KW-1133">Transmembrane helix</keyword>
<evidence type="ECO:0000313" key="2">
    <source>
        <dbReference type="EMBL" id="MBC5725425.1"/>
    </source>
</evidence>
<feature type="transmembrane region" description="Helical" evidence="1">
    <location>
        <begin position="77"/>
        <end position="95"/>
    </location>
</feature>
<organism evidence="2 3">
    <name type="scientific">Agathobaculum faecis</name>
    <dbReference type="NCBI Taxonomy" id="2763013"/>
    <lineage>
        <taxon>Bacteria</taxon>
        <taxon>Bacillati</taxon>
        <taxon>Bacillota</taxon>
        <taxon>Clostridia</taxon>
        <taxon>Eubacteriales</taxon>
        <taxon>Butyricicoccaceae</taxon>
        <taxon>Agathobaculum</taxon>
    </lineage>
</organism>
<keyword evidence="1" id="KW-0472">Membrane</keyword>
<dbReference type="EMBL" id="JACOPL010000006">
    <property type="protein sequence ID" value="MBC5725425.1"/>
    <property type="molecule type" value="Genomic_DNA"/>
</dbReference>
<comment type="caution">
    <text evidence="2">The sequence shown here is derived from an EMBL/GenBank/DDBJ whole genome shotgun (WGS) entry which is preliminary data.</text>
</comment>
<keyword evidence="1" id="KW-0812">Transmembrane</keyword>
<gene>
    <name evidence="2" type="ORF">H8S45_08125</name>
</gene>
<protein>
    <submittedName>
        <fullName evidence="2">Uncharacterized protein</fullName>
    </submittedName>
</protein>
<feature type="transmembrane region" description="Helical" evidence="1">
    <location>
        <begin position="38"/>
        <end position="57"/>
    </location>
</feature>
<sequence length="103" mass="11096">MILSLDWGVAGAATATVIGSICACVFYLCYFLRGVVNFLVVCTTVRRAVLTAAYYFAADRIISVFINDADVIQAGVPMLRALMLSMPVLRILFVLQAMGRAAA</sequence>
<accession>A0A923LWK0</accession>